<dbReference type="PANTHER" id="PTHR24292">
    <property type="entry name" value="CYTOCHROME P450"/>
    <property type="match status" value="1"/>
</dbReference>
<dbReference type="GO" id="GO:0005506">
    <property type="term" value="F:iron ion binding"/>
    <property type="evidence" value="ECO:0007669"/>
    <property type="project" value="InterPro"/>
</dbReference>
<dbReference type="PANTHER" id="PTHR24292:SF54">
    <property type="entry name" value="CYP9F3-RELATED"/>
    <property type="match status" value="1"/>
</dbReference>
<dbReference type="GO" id="GO:0020037">
    <property type="term" value="F:heme binding"/>
    <property type="evidence" value="ECO:0007669"/>
    <property type="project" value="InterPro"/>
</dbReference>
<reference evidence="17" key="1">
    <citation type="journal article" date="2020" name="Cell">
        <title>Large-Scale Comparative Analyses of Tick Genomes Elucidate Their Genetic Diversity and Vector Capacities.</title>
        <authorList>
            <consortium name="Tick Genome and Microbiome Consortium (TIGMIC)"/>
            <person name="Jia N."/>
            <person name="Wang J."/>
            <person name="Shi W."/>
            <person name="Du L."/>
            <person name="Sun Y."/>
            <person name="Zhan W."/>
            <person name="Jiang J.F."/>
            <person name="Wang Q."/>
            <person name="Zhang B."/>
            <person name="Ji P."/>
            <person name="Bell-Sakyi L."/>
            <person name="Cui X.M."/>
            <person name="Yuan T.T."/>
            <person name="Jiang B.G."/>
            <person name="Yang W.F."/>
            <person name="Lam T.T."/>
            <person name="Chang Q.C."/>
            <person name="Ding S.J."/>
            <person name="Wang X.J."/>
            <person name="Zhu J.G."/>
            <person name="Ruan X.D."/>
            <person name="Zhao L."/>
            <person name="Wei J.T."/>
            <person name="Ye R.Z."/>
            <person name="Que T.C."/>
            <person name="Du C.H."/>
            <person name="Zhou Y.H."/>
            <person name="Cheng J.X."/>
            <person name="Dai P.F."/>
            <person name="Guo W.B."/>
            <person name="Han X.H."/>
            <person name="Huang E.J."/>
            <person name="Li L.F."/>
            <person name="Wei W."/>
            <person name="Gao Y.C."/>
            <person name="Liu J.Z."/>
            <person name="Shao H.Z."/>
            <person name="Wang X."/>
            <person name="Wang C.C."/>
            <person name="Yang T.C."/>
            <person name="Huo Q.B."/>
            <person name="Li W."/>
            <person name="Chen H.Y."/>
            <person name="Chen S.E."/>
            <person name="Zhou L.G."/>
            <person name="Ni X.B."/>
            <person name="Tian J.H."/>
            <person name="Sheng Y."/>
            <person name="Liu T."/>
            <person name="Pan Y.S."/>
            <person name="Xia L.Y."/>
            <person name="Li J."/>
            <person name="Zhao F."/>
            <person name="Cao W.C."/>
        </authorList>
    </citation>
    <scope>NUCLEOTIDE SEQUENCE</scope>
    <source>
        <strain evidence="17">Rsan-2018</strain>
    </source>
</reference>
<evidence type="ECO:0000256" key="3">
    <source>
        <dbReference type="ARBA" id="ARBA00004174"/>
    </source>
</evidence>
<dbReference type="InterPro" id="IPR002403">
    <property type="entry name" value="Cyt_P450_E_grp-IV"/>
</dbReference>
<dbReference type="EMBL" id="JABSTV010001251">
    <property type="protein sequence ID" value="KAH7951179.1"/>
    <property type="molecule type" value="Genomic_DNA"/>
</dbReference>
<dbReference type="InterPro" id="IPR001128">
    <property type="entry name" value="Cyt_P450"/>
</dbReference>
<evidence type="ECO:0000256" key="7">
    <source>
        <dbReference type="ARBA" id="ARBA00022723"/>
    </source>
</evidence>
<evidence type="ECO:0000256" key="8">
    <source>
        <dbReference type="ARBA" id="ARBA00022824"/>
    </source>
</evidence>
<evidence type="ECO:0000256" key="14">
    <source>
        <dbReference type="PIRSR" id="PIRSR602403-1"/>
    </source>
</evidence>
<proteinExistence type="inferred from homology"/>
<evidence type="ECO:0000313" key="18">
    <source>
        <dbReference type="Proteomes" id="UP000821837"/>
    </source>
</evidence>
<comment type="similarity">
    <text evidence="5 15">Belongs to the cytochrome P450 family.</text>
</comment>
<evidence type="ECO:0000256" key="4">
    <source>
        <dbReference type="ARBA" id="ARBA00004406"/>
    </source>
</evidence>
<dbReference type="VEuPathDB" id="VectorBase:RSAN_026746"/>
<keyword evidence="16" id="KW-0812">Transmembrane</keyword>
<evidence type="ECO:0000256" key="11">
    <source>
        <dbReference type="ARBA" id="ARBA00023004"/>
    </source>
</evidence>
<protein>
    <recommendedName>
        <fullName evidence="19">Cytochrome P450</fullName>
    </recommendedName>
</protein>
<accession>A0A9D4PQD0</accession>
<dbReference type="GO" id="GO:0005789">
    <property type="term" value="C:endoplasmic reticulum membrane"/>
    <property type="evidence" value="ECO:0007669"/>
    <property type="project" value="UniProtKB-SubCell"/>
</dbReference>
<evidence type="ECO:0000256" key="16">
    <source>
        <dbReference type="SAM" id="Phobius"/>
    </source>
</evidence>
<keyword evidence="18" id="KW-1185">Reference proteome</keyword>
<feature type="binding site" description="axial binding residue" evidence="14">
    <location>
        <position position="149"/>
    </location>
    <ligand>
        <name>heme</name>
        <dbReference type="ChEBI" id="CHEBI:30413"/>
    </ligand>
    <ligandPart>
        <name>Fe</name>
        <dbReference type="ChEBI" id="CHEBI:18248"/>
    </ligandPart>
</feature>
<comment type="caution">
    <text evidence="17">The sequence shown here is derived from an EMBL/GenBank/DDBJ whole genome shotgun (WGS) entry which is preliminary data.</text>
</comment>
<keyword evidence="13 16" id="KW-0472">Membrane</keyword>
<dbReference type="PROSITE" id="PS00086">
    <property type="entry name" value="CYTOCHROME_P450"/>
    <property type="match status" value="1"/>
</dbReference>
<dbReference type="AlphaFoldDB" id="A0A9D4PQD0"/>
<keyword evidence="6 14" id="KW-0349">Heme</keyword>
<evidence type="ECO:0000256" key="5">
    <source>
        <dbReference type="ARBA" id="ARBA00010617"/>
    </source>
</evidence>
<dbReference type="GO" id="GO:0004497">
    <property type="term" value="F:monooxygenase activity"/>
    <property type="evidence" value="ECO:0007669"/>
    <property type="project" value="UniProtKB-KW"/>
</dbReference>
<dbReference type="Proteomes" id="UP000821837">
    <property type="component" value="Chromosome 5"/>
</dbReference>
<keyword evidence="8" id="KW-0256">Endoplasmic reticulum</keyword>
<dbReference type="InterPro" id="IPR050476">
    <property type="entry name" value="Insect_CytP450_Detox"/>
</dbReference>
<dbReference type="SUPFAM" id="SSF48264">
    <property type="entry name" value="Cytochrome P450"/>
    <property type="match status" value="1"/>
</dbReference>
<dbReference type="Gene3D" id="1.10.630.10">
    <property type="entry name" value="Cytochrome P450"/>
    <property type="match status" value="1"/>
</dbReference>
<evidence type="ECO:0000256" key="6">
    <source>
        <dbReference type="ARBA" id="ARBA00022617"/>
    </source>
</evidence>
<evidence type="ECO:0000256" key="9">
    <source>
        <dbReference type="ARBA" id="ARBA00022848"/>
    </source>
</evidence>
<keyword evidence="10 15" id="KW-0560">Oxidoreductase</keyword>
<reference evidence="17" key="2">
    <citation type="submission" date="2021-09" db="EMBL/GenBank/DDBJ databases">
        <authorList>
            <person name="Jia N."/>
            <person name="Wang J."/>
            <person name="Shi W."/>
            <person name="Du L."/>
            <person name="Sun Y."/>
            <person name="Zhan W."/>
            <person name="Jiang J."/>
            <person name="Wang Q."/>
            <person name="Zhang B."/>
            <person name="Ji P."/>
            <person name="Sakyi L.B."/>
            <person name="Cui X."/>
            <person name="Yuan T."/>
            <person name="Jiang B."/>
            <person name="Yang W."/>
            <person name="Lam T.T.-Y."/>
            <person name="Chang Q."/>
            <person name="Ding S."/>
            <person name="Wang X."/>
            <person name="Zhu J."/>
            <person name="Ruan X."/>
            <person name="Zhao L."/>
            <person name="Wei J."/>
            <person name="Que T."/>
            <person name="Du C."/>
            <person name="Cheng J."/>
            <person name="Dai P."/>
            <person name="Han X."/>
            <person name="Huang E."/>
            <person name="Gao Y."/>
            <person name="Liu J."/>
            <person name="Shao H."/>
            <person name="Ye R."/>
            <person name="Li L."/>
            <person name="Wei W."/>
            <person name="Wang X."/>
            <person name="Wang C."/>
            <person name="Huo Q."/>
            <person name="Li W."/>
            <person name="Guo W."/>
            <person name="Chen H."/>
            <person name="Chen S."/>
            <person name="Zhou L."/>
            <person name="Zhou L."/>
            <person name="Ni X."/>
            <person name="Tian J."/>
            <person name="Zhou Y."/>
            <person name="Sheng Y."/>
            <person name="Liu T."/>
            <person name="Pan Y."/>
            <person name="Xia L."/>
            <person name="Li J."/>
            <person name="Zhao F."/>
            <person name="Cao W."/>
        </authorList>
    </citation>
    <scope>NUCLEOTIDE SEQUENCE</scope>
    <source>
        <strain evidence="17">Rsan-2018</strain>
        <tissue evidence="17">Larvae</tissue>
    </source>
</reference>
<evidence type="ECO:0008006" key="19">
    <source>
        <dbReference type="Google" id="ProtNLM"/>
    </source>
</evidence>
<dbReference type="InterPro" id="IPR017972">
    <property type="entry name" value="Cyt_P450_CS"/>
</dbReference>
<gene>
    <name evidence="17" type="ORF">HPB52_006236</name>
</gene>
<dbReference type="PRINTS" id="PR00385">
    <property type="entry name" value="P450"/>
</dbReference>
<dbReference type="Pfam" id="PF00067">
    <property type="entry name" value="p450"/>
    <property type="match status" value="1"/>
</dbReference>
<evidence type="ECO:0000256" key="2">
    <source>
        <dbReference type="ARBA" id="ARBA00003690"/>
    </source>
</evidence>
<evidence type="ECO:0000313" key="17">
    <source>
        <dbReference type="EMBL" id="KAH7951179.1"/>
    </source>
</evidence>
<keyword evidence="7 14" id="KW-0479">Metal-binding</keyword>
<dbReference type="GO" id="GO:0016705">
    <property type="term" value="F:oxidoreductase activity, acting on paired donors, with incorporation or reduction of molecular oxygen"/>
    <property type="evidence" value="ECO:0007669"/>
    <property type="project" value="InterPro"/>
</dbReference>
<dbReference type="PRINTS" id="PR00465">
    <property type="entry name" value="EP450IV"/>
</dbReference>
<feature type="transmembrane region" description="Helical" evidence="16">
    <location>
        <begin position="6"/>
        <end position="23"/>
    </location>
</feature>
<comment type="subcellular location">
    <subcellularLocation>
        <location evidence="4">Endoplasmic reticulum membrane</location>
        <topology evidence="4">Peripheral membrane protein</topology>
    </subcellularLocation>
    <subcellularLocation>
        <location evidence="3">Microsome membrane</location>
        <topology evidence="3">Peripheral membrane protein</topology>
    </subcellularLocation>
</comment>
<keyword evidence="16" id="KW-1133">Transmembrane helix</keyword>
<comment type="function">
    <text evidence="2">May be involved in the metabolism of insect hormones and in the breakdown of synthetic insecticides.</text>
</comment>
<sequence>MAFQFGIIEIILGAVAGFMLYIATVERWRPIRTATSPAYSTAKLRKGPEPSLDVISKLKYLNCVVSEALRLLPPVVRLERCGTNDYVLGDTGMKLPSGCTVIIPVYSIHHDPEFFSDPECFRPDRFNEENVGSIHPYTYLPFGAGPRNCIGSRFVLQSIKMCLLHSVHSVEFTKTDKTKKTSLLEYGDGQIDSTDV</sequence>
<keyword evidence="11 14" id="KW-0408">Iron</keyword>
<keyword evidence="9" id="KW-0492">Microsome</keyword>
<dbReference type="InterPro" id="IPR036396">
    <property type="entry name" value="Cyt_P450_sf"/>
</dbReference>
<evidence type="ECO:0000256" key="1">
    <source>
        <dbReference type="ARBA" id="ARBA00001971"/>
    </source>
</evidence>
<evidence type="ECO:0000256" key="13">
    <source>
        <dbReference type="ARBA" id="ARBA00023136"/>
    </source>
</evidence>
<name>A0A9D4PQD0_RHISA</name>
<comment type="cofactor">
    <cofactor evidence="1 14">
        <name>heme</name>
        <dbReference type="ChEBI" id="CHEBI:30413"/>
    </cofactor>
</comment>
<evidence type="ECO:0000256" key="10">
    <source>
        <dbReference type="ARBA" id="ARBA00023002"/>
    </source>
</evidence>
<organism evidence="17 18">
    <name type="scientific">Rhipicephalus sanguineus</name>
    <name type="common">Brown dog tick</name>
    <name type="synonym">Ixodes sanguineus</name>
    <dbReference type="NCBI Taxonomy" id="34632"/>
    <lineage>
        <taxon>Eukaryota</taxon>
        <taxon>Metazoa</taxon>
        <taxon>Ecdysozoa</taxon>
        <taxon>Arthropoda</taxon>
        <taxon>Chelicerata</taxon>
        <taxon>Arachnida</taxon>
        <taxon>Acari</taxon>
        <taxon>Parasitiformes</taxon>
        <taxon>Ixodida</taxon>
        <taxon>Ixodoidea</taxon>
        <taxon>Ixodidae</taxon>
        <taxon>Rhipicephalinae</taxon>
        <taxon>Rhipicephalus</taxon>
        <taxon>Rhipicephalus</taxon>
    </lineage>
</organism>
<evidence type="ECO:0000256" key="12">
    <source>
        <dbReference type="ARBA" id="ARBA00023033"/>
    </source>
</evidence>
<evidence type="ECO:0000256" key="15">
    <source>
        <dbReference type="RuleBase" id="RU000461"/>
    </source>
</evidence>
<keyword evidence="12 15" id="KW-0503">Monooxygenase</keyword>